<dbReference type="EMBL" id="CM023470">
    <property type="protein sequence ID" value="KAH7977470.1"/>
    <property type="molecule type" value="Genomic_DNA"/>
</dbReference>
<reference evidence="1" key="1">
    <citation type="submission" date="2020-05" db="EMBL/GenBank/DDBJ databases">
        <title>Large-scale comparative analyses of tick genomes elucidate their genetic diversity and vector capacities.</title>
        <authorList>
            <person name="Jia N."/>
            <person name="Wang J."/>
            <person name="Shi W."/>
            <person name="Du L."/>
            <person name="Sun Y."/>
            <person name="Zhan W."/>
            <person name="Jiang J."/>
            <person name="Wang Q."/>
            <person name="Zhang B."/>
            <person name="Ji P."/>
            <person name="Sakyi L.B."/>
            <person name="Cui X."/>
            <person name="Yuan T."/>
            <person name="Jiang B."/>
            <person name="Yang W."/>
            <person name="Lam T.T.-Y."/>
            <person name="Chang Q."/>
            <person name="Ding S."/>
            <person name="Wang X."/>
            <person name="Zhu J."/>
            <person name="Ruan X."/>
            <person name="Zhao L."/>
            <person name="Wei J."/>
            <person name="Que T."/>
            <person name="Du C."/>
            <person name="Cheng J."/>
            <person name="Dai P."/>
            <person name="Han X."/>
            <person name="Huang E."/>
            <person name="Gao Y."/>
            <person name="Liu J."/>
            <person name="Shao H."/>
            <person name="Ye R."/>
            <person name="Li L."/>
            <person name="Wei W."/>
            <person name="Wang X."/>
            <person name="Wang C."/>
            <person name="Yang T."/>
            <person name="Huo Q."/>
            <person name="Li W."/>
            <person name="Guo W."/>
            <person name="Chen H."/>
            <person name="Zhou L."/>
            <person name="Ni X."/>
            <person name="Tian J."/>
            <person name="Zhou Y."/>
            <person name="Sheng Y."/>
            <person name="Liu T."/>
            <person name="Pan Y."/>
            <person name="Xia L."/>
            <person name="Li J."/>
            <person name="Zhao F."/>
            <person name="Cao W."/>
        </authorList>
    </citation>
    <scope>NUCLEOTIDE SEQUENCE</scope>
    <source>
        <strain evidence="1">Dsil-2018</strain>
    </source>
</reference>
<proteinExistence type="predicted"/>
<name>A0ACB8DSS3_DERSI</name>
<evidence type="ECO:0000313" key="1">
    <source>
        <dbReference type="EMBL" id="KAH7977470.1"/>
    </source>
</evidence>
<evidence type="ECO:0000313" key="2">
    <source>
        <dbReference type="Proteomes" id="UP000821865"/>
    </source>
</evidence>
<keyword evidence="2" id="KW-1185">Reference proteome</keyword>
<accession>A0ACB8DSS3</accession>
<gene>
    <name evidence="1" type="ORF">HPB49_001835</name>
</gene>
<comment type="caution">
    <text evidence="1">The sequence shown here is derived from an EMBL/GenBank/DDBJ whole genome shotgun (WGS) entry which is preliminary data.</text>
</comment>
<dbReference type="Proteomes" id="UP000821865">
    <property type="component" value="Chromosome 1"/>
</dbReference>
<sequence length="94" mass="10707">MAVEQIPEDVEAAGGGDKSSSSNPLSRKLNKLLEARLENDRETLEALRSLSEFFTDNNIRTRRRLRGDLEKRSLAINEEFVQSFSDLKARLSLR</sequence>
<organism evidence="1 2">
    <name type="scientific">Dermacentor silvarum</name>
    <name type="common">Tick</name>
    <dbReference type="NCBI Taxonomy" id="543639"/>
    <lineage>
        <taxon>Eukaryota</taxon>
        <taxon>Metazoa</taxon>
        <taxon>Ecdysozoa</taxon>
        <taxon>Arthropoda</taxon>
        <taxon>Chelicerata</taxon>
        <taxon>Arachnida</taxon>
        <taxon>Acari</taxon>
        <taxon>Parasitiformes</taxon>
        <taxon>Ixodida</taxon>
        <taxon>Ixodoidea</taxon>
        <taxon>Ixodidae</taxon>
        <taxon>Rhipicephalinae</taxon>
        <taxon>Dermacentor</taxon>
    </lineage>
</organism>
<protein>
    <submittedName>
        <fullName evidence="1">Uncharacterized protein</fullName>
    </submittedName>
</protein>